<dbReference type="Gene3D" id="3.40.960.10">
    <property type="entry name" value="VSR Endonuclease"/>
    <property type="match status" value="1"/>
</dbReference>
<comment type="caution">
    <text evidence="7">The sequence shown here is derived from an EMBL/GenBank/DDBJ whole genome shotgun (WGS) entry which is preliminary data.</text>
</comment>
<evidence type="ECO:0000313" key="7">
    <source>
        <dbReference type="EMBL" id="CBI06962.1"/>
    </source>
</evidence>
<dbReference type="InterPro" id="IPR011335">
    <property type="entry name" value="Restrct_endonuc-II-like"/>
</dbReference>
<gene>
    <name evidence="7" type="ORF">CARN6_0262</name>
</gene>
<dbReference type="Pfam" id="PF04480">
    <property type="entry name" value="DUF559"/>
    <property type="match status" value="1"/>
</dbReference>
<evidence type="ECO:0000256" key="3">
    <source>
        <dbReference type="ARBA" id="ARBA00022806"/>
    </source>
</evidence>
<keyword evidence="4" id="KW-0067">ATP-binding</keyword>
<dbReference type="PANTHER" id="PTHR43788:SF8">
    <property type="entry name" value="DNA-BINDING PROTEIN SMUBP-2"/>
    <property type="match status" value="1"/>
</dbReference>
<dbReference type="InterPro" id="IPR047187">
    <property type="entry name" value="SF1_C_Upf1"/>
</dbReference>
<dbReference type="Gene3D" id="3.40.50.300">
    <property type="entry name" value="P-loop containing nucleotide triphosphate hydrolases"/>
    <property type="match status" value="1"/>
</dbReference>
<dbReference type="GO" id="GO:0043139">
    <property type="term" value="F:5'-3' DNA helicase activity"/>
    <property type="evidence" value="ECO:0007669"/>
    <property type="project" value="TreeGrafter"/>
</dbReference>
<dbReference type="SUPFAM" id="SSF52980">
    <property type="entry name" value="Restriction endonuclease-like"/>
    <property type="match status" value="1"/>
</dbReference>
<protein>
    <recommendedName>
        <fullName evidence="8">DNA2/NAM7 helicase-like C-terminal domain-containing protein</fullName>
    </recommendedName>
</protein>
<dbReference type="PANTHER" id="PTHR43788">
    <property type="entry name" value="DNA2/NAM7 HELICASE FAMILY MEMBER"/>
    <property type="match status" value="1"/>
</dbReference>
<dbReference type="AlphaFoldDB" id="E6QI97"/>
<proteinExistence type="predicted"/>
<evidence type="ECO:0008006" key="8">
    <source>
        <dbReference type="Google" id="ProtNLM"/>
    </source>
</evidence>
<dbReference type="EMBL" id="CABQ01000046">
    <property type="protein sequence ID" value="CBI06962.1"/>
    <property type="molecule type" value="Genomic_DNA"/>
</dbReference>
<keyword evidence="2" id="KW-0378">Hydrolase</keyword>
<evidence type="ECO:0000256" key="1">
    <source>
        <dbReference type="ARBA" id="ARBA00022741"/>
    </source>
</evidence>
<name>E6QI97_9ZZZZ</name>
<reference evidence="7" key="1">
    <citation type="submission" date="2009-10" db="EMBL/GenBank/DDBJ databases">
        <title>Diversity of trophic interactions inside an arsenic-rich microbial ecosystem.</title>
        <authorList>
            <person name="Bertin P.N."/>
            <person name="Heinrich-Salmeron A."/>
            <person name="Pelletier E."/>
            <person name="Goulhen-Chollet F."/>
            <person name="Arsene-Ploetze F."/>
            <person name="Gallien S."/>
            <person name="Calteau A."/>
            <person name="Vallenet D."/>
            <person name="Casiot C."/>
            <person name="Chane-Woon-Ming B."/>
            <person name="Giloteaux L."/>
            <person name="Barakat M."/>
            <person name="Bonnefoy V."/>
            <person name="Bruneel O."/>
            <person name="Chandler M."/>
            <person name="Cleiss J."/>
            <person name="Duran R."/>
            <person name="Elbaz-Poulichet F."/>
            <person name="Fonknechten N."/>
            <person name="Lauga B."/>
            <person name="Mornico D."/>
            <person name="Ortet P."/>
            <person name="Schaeffer C."/>
            <person name="Siguier P."/>
            <person name="Alexander Thil Smith A."/>
            <person name="Van Dorsselaer A."/>
            <person name="Weissenbach J."/>
            <person name="Medigue C."/>
            <person name="Le Paslier D."/>
        </authorList>
    </citation>
    <scope>NUCLEOTIDE SEQUENCE</scope>
</reference>
<feature type="domain" description="DUF559" evidence="5">
    <location>
        <begin position="255"/>
        <end position="352"/>
    </location>
</feature>
<dbReference type="InterPro" id="IPR007569">
    <property type="entry name" value="DUF559"/>
</dbReference>
<dbReference type="CDD" id="cd18808">
    <property type="entry name" value="SF1_C_Upf1"/>
    <property type="match status" value="1"/>
</dbReference>
<dbReference type="GO" id="GO:0016787">
    <property type="term" value="F:hydrolase activity"/>
    <property type="evidence" value="ECO:0007669"/>
    <property type="project" value="UniProtKB-KW"/>
</dbReference>
<keyword evidence="3" id="KW-0347">Helicase</keyword>
<keyword evidence="1" id="KW-0547">Nucleotide-binding</keyword>
<evidence type="ECO:0000256" key="4">
    <source>
        <dbReference type="ARBA" id="ARBA00022840"/>
    </source>
</evidence>
<evidence type="ECO:0000256" key="2">
    <source>
        <dbReference type="ARBA" id="ARBA00022801"/>
    </source>
</evidence>
<organism evidence="7">
    <name type="scientific">mine drainage metagenome</name>
    <dbReference type="NCBI Taxonomy" id="410659"/>
    <lineage>
        <taxon>unclassified sequences</taxon>
        <taxon>metagenomes</taxon>
        <taxon>ecological metagenomes</taxon>
    </lineage>
</organism>
<dbReference type="InterPro" id="IPR027417">
    <property type="entry name" value="P-loop_NTPase"/>
</dbReference>
<dbReference type="InterPro" id="IPR050534">
    <property type="entry name" value="Coronavir_polyprotein_1ab"/>
</dbReference>
<dbReference type="Pfam" id="PF13087">
    <property type="entry name" value="AAA_12"/>
    <property type="match status" value="1"/>
</dbReference>
<sequence>MQNIGADQRLPSSLFEVAASLCNPNNIVTLRDHYRSHVQIIGFSNEHFYQSLRMATRYDRLRIPYPDQPAIQWVNVQGTAQLAKDDEAVNEAEARAVVAEIEKLILSGYRGSIGVVSPFRAQINRIRQLVSQRVELAQGLGRAEFLCDTVHGFQGDERDVMFFSPAVSGTMPRGARWFVDASRHRENLFNVAITRARAALIVVGDRNAMLHCGSTYLREFVHYIEALEVTQAENNPAPDTEGHAYPAVSHPERVSEWERYFYPHLCRQLLPLGVRPIPQYVVEQYDLDFALFIGDRKLNIKIDGEFYHRNRDGELCRRDQIRNQRLIDLGWDVMRFWVYQVRDDLEICLSKVESWSSVPN</sequence>
<dbReference type="SUPFAM" id="SSF52540">
    <property type="entry name" value="P-loop containing nucleoside triphosphate hydrolases"/>
    <property type="match status" value="1"/>
</dbReference>
<dbReference type="InterPro" id="IPR041679">
    <property type="entry name" value="DNA2/NAM7-like_C"/>
</dbReference>
<feature type="domain" description="DNA2/NAM7 helicase-like C-terminal" evidence="6">
    <location>
        <begin position="12"/>
        <end position="206"/>
    </location>
</feature>
<evidence type="ECO:0000259" key="5">
    <source>
        <dbReference type="Pfam" id="PF04480"/>
    </source>
</evidence>
<accession>E6QI97</accession>
<dbReference type="GO" id="GO:0005524">
    <property type="term" value="F:ATP binding"/>
    <property type="evidence" value="ECO:0007669"/>
    <property type="project" value="UniProtKB-KW"/>
</dbReference>
<evidence type="ECO:0000259" key="6">
    <source>
        <dbReference type="Pfam" id="PF13087"/>
    </source>
</evidence>